<dbReference type="Pfam" id="PF26133">
    <property type="entry name" value="DUF8039"/>
    <property type="match status" value="1"/>
</dbReference>
<dbReference type="Pfam" id="PF02902">
    <property type="entry name" value="Peptidase_C48"/>
    <property type="match status" value="1"/>
</dbReference>
<comment type="caution">
    <text evidence="6">The sequence shown here is derived from an EMBL/GenBank/DDBJ whole genome shotgun (WGS) entry which is preliminary data.</text>
</comment>
<dbReference type="Pfam" id="PF03004">
    <property type="entry name" value="Transposase_24"/>
    <property type="match status" value="1"/>
</dbReference>
<dbReference type="InterPro" id="IPR038765">
    <property type="entry name" value="Papain-like_cys_pep_sf"/>
</dbReference>
<keyword evidence="2" id="KW-0645">Protease</keyword>
<gene>
    <name evidence="6" type="ORF">KIW84_063708</name>
</gene>
<evidence type="ECO:0000259" key="5">
    <source>
        <dbReference type="PROSITE" id="PS50600"/>
    </source>
</evidence>
<dbReference type="InterPro" id="IPR058352">
    <property type="entry name" value="DUF8039"/>
</dbReference>
<dbReference type="Gene3D" id="3.40.395.10">
    <property type="entry name" value="Adenoviral Proteinase, Chain A"/>
    <property type="match status" value="1"/>
</dbReference>
<dbReference type="PANTHER" id="PTHR33018:SF31">
    <property type="entry name" value="TRANSPOSASE, PTTA_EN_SPM, PLANT"/>
    <property type="match status" value="1"/>
</dbReference>
<evidence type="ECO:0000313" key="6">
    <source>
        <dbReference type="EMBL" id="KAI5398001.1"/>
    </source>
</evidence>
<feature type="domain" description="Ubiquitin-like protease family profile" evidence="5">
    <location>
        <begin position="441"/>
        <end position="613"/>
    </location>
</feature>
<dbReference type="SUPFAM" id="SSF54001">
    <property type="entry name" value="Cysteine proteinases"/>
    <property type="match status" value="1"/>
</dbReference>
<keyword evidence="3" id="KW-0378">Hydrolase</keyword>
<evidence type="ECO:0000313" key="7">
    <source>
        <dbReference type="Proteomes" id="UP001058974"/>
    </source>
</evidence>
<feature type="region of interest" description="Disordered" evidence="4">
    <location>
        <begin position="243"/>
        <end position="265"/>
    </location>
</feature>
<sequence>MITCDNWRSPELKVGKEKIWSEIHRSFHIDESRQKYCIQLAGKRLRGFRSFLSNKFLKDEEGKFVEAERPMKYAEIISAEEWDNFVAKRRNEKFHEVSEKNRKRASKPAYPYKKGRTGYARLQQRILAEEKSDATSLAEHVLWKAARVGKDGAVVEAVQNVYDECETLSKTLPSTEVQDCRSLLSRVLNVPEYSGRVRGKGFGVTPSSFYKKPKTKNPTNKEVMDTLAELRAQVLELQKENARYREERRGSEAKDTSHRASINCQPKFPEGITPCQLYLSSPTYRIVGKGKVHNTSGELLHHNPLPVGYMKVSVDLVLDTDALLPLPDVVSETTLMRDAVGSFVGWSSDLIFPDAEVPGRMLKKAGKDIPTKSGTKTNPKSQKEVPGQMLDKASKEISTTSGTKSQIMMRLEKMVEESDIMHGAIRSVDMDEGVFGIAHSELIAKEDMQQLLEHEELGIAVIHTYIWYMYDTLMRGTELCNRFNFIAASHINTTFITKNPTSVMNELVDRFMVAGDNTTPSLYFLPFNSGNGGHWVLVAMDLSRLMVYYLDSLPGNWSKYPSMKKTIDAAILKFRSKKNYRNRKDITWVRVQCSQQNNSIDCGFFVLRFMRDIIALNRIDIPKMVWNNNLGFILILSDISSNLLLNHEYVLFS</sequence>
<feature type="region of interest" description="Disordered" evidence="4">
    <location>
        <begin position="365"/>
        <end position="385"/>
    </location>
</feature>
<dbReference type="EMBL" id="JAMSHJ010000006">
    <property type="protein sequence ID" value="KAI5398001.1"/>
    <property type="molecule type" value="Genomic_DNA"/>
</dbReference>
<dbReference type="AlphaFoldDB" id="A0A9D5A7M6"/>
<reference evidence="6 7" key="1">
    <citation type="journal article" date="2022" name="Nat. Genet.">
        <title>Improved pea reference genome and pan-genome highlight genomic features and evolutionary characteristics.</title>
        <authorList>
            <person name="Yang T."/>
            <person name="Liu R."/>
            <person name="Luo Y."/>
            <person name="Hu S."/>
            <person name="Wang D."/>
            <person name="Wang C."/>
            <person name="Pandey M.K."/>
            <person name="Ge S."/>
            <person name="Xu Q."/>
            <person name="Li N."/>
            <person name="Li G."/>
            <person name="Huang Y."/>
            <person name="Saxena R.K."/>
            <person name="Ji Y."/>
            <person name="Li M."/>
            <person name="Yan X."/>
            <person name="He Y."/>
            <person name="Liu Y."/>
            <person name="Wang X."/>
            <person name="Xiang C."/>
            <person name="Varshney R.K."/>
            <person name="Ding H."/>
            <person name="Gao S."/>
            <person name="Zong X."/>
        </authorList>
    </citation>
    <scope>NUCLEOTIDE SEQUENCE [LARGE SCALE GENOMIC DNA]</scope>
    <source>
        <strain evidence="6 7">cv. Zhongwan 6</strain>
    </source>
</reference>
<dbReference type="GO" id="GO:0008234">
    <property type="term" value="F:cysteine-type peptidase activity"/>
    <property type="evidence" value="ECO:0007669"/>
    <property type="project" value="InterPro"/>
</dbReference>
<evidence type="ECO:0000256" key="2">
    <source>
        <dbReference type="ARBA" id="ARBA00022670"/>
    </source>
</evidence>
<dbReference type="PROSITE" id="PS50600">
    <property type="entry name" value="ULP_PROTEASE"/>
    <property type="match status" value="1"/>
</dbReference>
<dbReference type="InterPro" id="IPR003653">
    <property type="entry name" value="Peptidase_C48_C"/>
</dbReference>
<accession>A0A9D5A7M6</accession>
<dbReference type="InterPro" id="IPR004252">
    <property type="entry name" value="Probable_transposase_24"/>
</dbReference>
<name>A0A9D5A7M6_PEA</name>
<organism evidence="6 7">
    <name type="scientific">Pisum sativum</name>
    <name type="common">Garden pea</name>
    <name type="synonym">Lathyrus oleraceus</name>
    <dbReference type="NCBI Taxonomy" id="3888"/>
    <lineage>
        <taxon>Eukaryota</taxon>
        <taxon>Viridiplantae</taxon>
        <taxon>Streptophyta</taxon>
        <taxon>Embryophyta</taxon>
        <taxon>Tracheophyta</taxon>
        <taxon>Spermatophyta</taxon>
        <taxon>Magnoliopsida</taxon>
        <taxon>eudicotyledons</taxon>
        <taxon>Gunneridae</taxon>
        <taxon>Pentapetalae</taxon>
        <taxon>rosids</taxon>
        <taxon>fabids</taxon>
        <taxon>Fabales</taxon>
        <taxon>Fabaceae</taxon>
        <taxon>Papilionoideae</taxon>
        <taxon>50 kb inversion clade</taxon>
        <taxon>NPAAA clade</taxon>
        <taxon>Hologalegina</taxon>
        <taxon>IRL clade</taxon>
        <taxon>Fabeae</taxon>
        <taxon>Lathyrus</taxon>
    </lineage>
</organism>
<comment type="similarity">
    <text evidence="1">Belongs to the peptidase C48 family.</text>
</comment>
<dbReference type="PANTHER" id="PTHR33018">
    <property type="entry name" value="OS10G0338966 PROTEIN-RELATED"/>
    <property type="match status" value="1"/>
</dbReference>
<dbReference type="Proteomes" id="UP001058974">
    <property type="component" value="Chromosome 6"/>
</dbReference>
<evidence type="ECO:0000256" key="1">
    <source>
        <dbReference type="ARBA" id="ARBA00005234"/>
    </source>
</evidence>
<proteinExistence type="inferred from homology"/>
<dbReference type="GO" id="GO:0006508">
    <property type="term" value="P:proteolysis"/>
    <property type="evidence" value="ECO:0007669"/>
    <property type="project" value="UniProtKB-KW"/>
</dbReference>
<evidence type="ECO:0000256" key="3">
    <source>
        <dbReference type="ARBA" id="ARBA00022801"/>
    </source>
</evidence>
<dbReference type="Gramene" id="Psat06G0370800-T2">
    <property type="protein sequence ID" value="KAI5398001.1"/>
    <property type="gene ID" value="KIW84_063708"/>
</dbReference>
<keyword evidence="7" id="KW-1185">Reference proteome</keyword>
<evidence type="ECO:0000256" key="4">
    <source>
        <dbReference type="SAM" id="MobiDB-lite"/>
    </source>
</evidence>
<protein>
    <recommendedName>
        <fullName evidence="5">Ubiquitin-like protease family profile domain-containing protein</fullName>
    </recommendedName>
</protein>
<feature type="compositionally biased region" description="Basic and acidic residues" evidence="4">
    <location>
        <begin position="243"/>
        <end position="258"/>
    </location>
</feature>